<dbReference type="PROSITE" id="PS50405">
    <property type="entry name" value="GST_CTER"/>
    <property type="match status" value="1"/>
</dbReference>
<dbReference type="Proteomes" id="UP001498476">
    <property type="component" value="Unassembled WGS sequence"/>
</dbReference>
<dbReference type="PANTHER" id="PTHR43968">
    <property type="match status" value="1"/>
</dbReference>
<sequence>MALSPKIILYTSHQSLYAHRVHIALAELGLDYEEVAIDLDVPRTDAYLKINPRGKVPSLSYNGQVIIESAIIAQFLADAHPSHLVLPSGSERGALQRARINGFADVYVTQLLPLLYDVVSTKTNDEVEIIAGSMVQIIVKELEPLLIDCGPYFGGSEKITLAEVLTASIVLRLYTSANCGILPKSLIDDLSVQAPNFSRWVKAVQKVPNICDIYDESVWVTKISEKIAQYRSTSS</sequence>
<dbReference type="EMBL" id="JAZAVJ010000144">
    <property type="protein sequence ID" value="KAK7409663.1"/>
    <property type="molecule type" value="Genomic_DNA"/>
</dbReference>
<evidence type="ECO:0000256" key="1">
    <source>
        <dbReference type="ARBA" id="ARBA00007409"/>
    </source>
</evidence>
<organism evidence="4 5">
    <name type="scientific">Neonectria punicea</name>
    <dbReference type="NCBI Taxonomy" id="979145"/>
    <lineage>
        <taxon>Eukaryota</taxon>
        <taxon>Fungi</taxon>
        <taxon>Dikarya</taxon>
        <taxon>Ascomycota</taxon>
        <taxon>Pezizomycotina</taxon>
        <taxon>Sordariomycetes</taxon>
        <taxon>Hypocreomycetidae</taxon>
        <taxon>Hypocreales</taxon>
        <taxon>Nectriaceae</taxon>
        <taxon>Neonectria</taxon>
    </lineage>
</organism>
<evidence type="ECO:0000259" key="2">
    <source>
        <dbReference type="PROSITE" id="PS50404"/>
    </source>
</evidence>
<dbReference type="InterPro" id="IPR040079">
    <property type="entry name" value="Glutathione_S-Trfase"/>
</dbReference>
<feature type="domain" description="GST C-terminal" evidence="3">
    <location>
        <begin position="89"/>
        <end position="230"/>
    </location>
</feature>
<comment type="caution">
    <text evidence="4">The sequence shown here is derived from an EMBL/GenBank/DDBJ whole genome shotgun (WGS) entry which is preliminary data.</text>
</comment>
<dbReference type="SUPFAM" id="SSF52833">
    <property type="entry name" value="Thioredoxin-like"/>
    <property type="match status" value="1"/>
</dbReference>
<dbReference type="InterPro" id="IPR036249">
    <property type="entry name" value="Thioredoxin-like_sf"/>
</dbReference>
<dbReference type="SUPFAM" id="SSF47616">
    <property type="entry name" value="GST C-terminal domain-like"/>
    <property type="match status" value="1"/>
</dbReference>
<dbReference type="Pfam" id="PF13417">
    <property type="entry name" value="GST_N_3"/>
    <property type="match status" value="1"/>
</dbReference>
<evidence type="ECO:0000313" key="4">
    <source>
        <dbReference type="EMBL" id="KAK7409663.1"/>
    </source>
</evidence>
<accession>A0ABR1GVY8</accession>
<dbReference type="SFLD" id="SFLDS00019">
    <property type="entry name" value="Glutathione_Transferase_(cytos"/>
    <property type="match status" value="1"/>
</dbReference>
<proteinExistence type="inferred from homology"/>
<gene>
    <name evidence="4" type="ORF">QQX98_008178</name>
</gene>
<dbReference type="PANTHER" id="PTHR43968:SF8">
    <property type="entry name" value="S-TRANSFERASE, PUTATIVE (AFU_ORTHOLOGUE AFUA_2G00590)-RELATED"/>
    <property type="match status" value="1"/>
</dbReference>
<feature type="domain" description="GST N-terminal" evidence="2">
    <location>
        <begin position="5"/>
        <end position="84"/>
    </location>
</feature>
<keyword evidence="5" id="KW-1185">Reference proteome</keyword>
<evidence type="ECO:0000313" key="5">
    <source>
        <dbReference type="Proteomes" id="UP001498476"/>
    </source>
</evidence>
<dbReference type="InterPro" id="IPR036282">
    <property type="entry name" value="Glutathione-S-Trfase_C_sf"/>
</dbReference>
<evidence type="ECO:0000259" key="3">
    <source>
        <dbReference type="PROSITE" id="PS50405"/>
    </source>
</evidence>
<dbReference type="Gene3D" id="1.20.1050.10">
    <property type="match status" value="1"/>
</dbReference>
<dbReference type="InterPro" id="IPR004045">
    <property type="entry name" value="Glutathione_S-Trfase_N"/>
</dbReference>
<comment type="similarity">
    <text evidence="1">Belongs to the GST superfamily.</text>
</comment>
<dbReference type="SFLD" id="SFLDG00358">
    <property type="entry name" value="Main_(cytGST)"/>
    <property type="match status" value="1"/>
</dbReference>
<dbReference type="PROSITE" id="PS50404">
    <property type="entry name" value="GST_NTER"/>
    <property type="match status" value="1"/>
</dbReference>
<name>A0ABR1GVY8_9HYPO</name>
<reference evidence="4 5" key="1">
    <citation type="journal article" date="2025" name="Microbiol. Resour. Announc.">
        <title>Draft genome sequences for Neonectria magnoliae and Neonectria punicea, canker pathogens of Liriodendron tulipifera and Acer saccharum in West Virginia.</title>
        <authorList>
            <person name="Petronek H.M."/>
            <person name="Kasson M.T."/>
            <person name="Metheny A.M."/>
            <person name="Stauder C.M."/>
            <person name="Lovett B."/>
            <person name="Lynch S.C."/>
            <person name="Garnas J.R."/>
            <person name="Kasson L.R."/>
            <person name="Stajich J.E."/>
        </authorList>
    </citation>
    <scope>NUCLEOTIDE SEQUENCE [LARGE SCALE GENOMIC DNA]</scope>
    <source>
        <strain evidence="4 5">NRRL 64653</strain>
    </source>
</reference>
<dbReference type="InterPro" id="IPR010987">
    <property type="entry name" value="Glutathione-S-Trfase_C-like"/>
</dbReference>
<dbReference type="InterPro" id="IPR050983">
    <property type="entry name" value="GST_Omega/HSP26"/>
</dbReference>
<protein>
    <recommendedName>
        <fullName evidence="6">Glutathione S-transferase</fullName>
    </recommendedName>
</protein>
<evidence type="ECO:0008006" key="6">
    <source>
        <dbReference type="Google" id="ProtNLM"/>
    </source>
</evidence>
<dbReference type="CDD" id="cd00570">
    <property type="entry name" value="GST_N_family"/>
    <property type="match status" value="1"/>
</dbReference>
<dbReference type="Gene3D" id="3.40.30.10">
    <property type="entry name" value="Glutaredoxin"/>
    <property type="match status" value="1"/>
</dbReference>
<dbReference type="PROSITE" id="PS51354">
    <property type="entry name" value="GLUTAREDOXIN_2"/>
    <property type="match status" value="1"/>
</dbReference>